<dbReference type="Proteomes" id="UP000824123">
    <property type="component" value="Unassembled WGS sequence"/>
</dbReference>
<dbReference type="InterPro" id="IPR052042">
    <property type="entry name" value="Tail_sheath_structural"/>
</dbReference>
<dbReference type="PANTHER" id="PTHR35861:SF2">
    <property type="entry name" value="FELS-2 PROPHAGE PROTEIN"/>
    <property type="match status" value="1"/>
</dbReference>
<dbReference type="PANTHER" id="PTHR35861">
    <property type="match status" value="1"/>
</dbReference>
<name>A0A9D1LTB6_9FIRM</name>
<accession>A0A9D1LTB6</accession>
<organism evidence="1 2">
    <name type="scientific">Candidatus Fimadaptatus faecigallinarum</name>
    <dbReference type="NCBI Taxonomy" id="2840814"/>
    <lineage>
        <taxon>Bacteria</taxon>
        <taxon>Bacillati</taxon>
        <taxon>Bacillota</taxon>
        <taxon>Clostridia</taxon>
        <taxon>Eubacteriales</taxon>
        <taxon>Candidatus Fimadaptatus</taxon>
    </lineage>
</organism>
<dbReference type="AlphaFoldDB" id="A0A9D1LTB6"/>
<reference evidence="1" key="1">
    <citation type="submission" date="2020-10" db="EMBL/GenBank/DDBJ databases">
        <authorList>
            <person name="Gilroy R."/>
        </authorList>
    </citation>
    <scope>NUCLEOTIDE SEQUENCE</scope>
    <source>
        <strain evidence="1">ChiSxjej2B14-8506</strain>
    </source>
</reference>
<gene>
    <name evidence="1" type="ORF">IAC59_10270</name>
</gene>
<sequence>MSYIHGITATLGATQHAQPAASGTVPVYIGCAPVHLAAHPAPVNTPVLIRNYAEAVDMLGMAWDFDKYDLAEAVYAHFGGRTAIGPIVAINVLDPDTVRADEQQTQSLTLINGSGSFVDADCILSSVAIADKTQGVDFAVSYNYSTGRVTVTDLTGELSTPQEVTYSRVDTGKLTSAAVIGQAGDGTPPTGIKAIDLVYPRLGLVPSLACALKWGCDKDVHTALVAAAASASTKFPVLVVANLPCDGTTATISDALSVKASLDMDQDSVVVCWPLVSVGGRLLHAAARWITRQMLIDNANNGLPYETASNKILDDVEGAYSSPGVEAVLTLDGANQLNAGGISTVLCWGGAWRLWGSHTAAYDADGEYDARAVFASNMRMLYYLCNQITLRYWDVIDQPMTRNNREAIVTSIQGWLDGLVSAGALCYAKCAVDTGADALNTDLVRFTIHLSAAVTSVPPLQALSVQVSYTDAGLDLLFE</sequence>
<evidence type="ECO:0000313" key="2">
    <source>
        <dbReference type="Proteomes" id="UP000824123"/>
    </source>
</evidence>
<evidence type="ECO:0000313" key="1">
    <source>
        <dbReference type="EMBL" id="HIU47622.1"/>
    </source>
</evidence>
<protein>
    <recommendedName>
        <fullName evidence="3">Phage tail protein</fullName>
    </recommendedName>
</protein>
<dbReference type="EMBL" id="DVNK01000062">
    <property type="protein sequence ID" value="HIU47622.1"/>
    <property type="molecule type" value="Genomic_DNA"/>
</dbReference>
<comment type="caution">
    <text evidence="1">The sequence shown here is derived from an EMBL/GenBank/DDBJ whole genome shotgun (WGS) entry which is preliminary data.</text>
</comment>
<reference evidence="1" key="2">
    <citation type="journal article" date="2021" name="PeerJ">
        <title>Extensive microbial diversity within the chicken gut microbiome revealed by metagenomics and culture.</title>
        <authorList>
            <person name="Gilroy R."/>
            <person name="Ravi A."/>
            <person name="Getino M."/>
            <person name="Pursley I."/>
            <person name="Horton D.L."/>
            <person name="Alikhan N.F."/>
            <person name="Baker D."/>
            <person name="Gharbi K."/>
            <person name="Hall N."/>
            <person name="Watson M."/>
            <person name="Adriaenssens E.M."/>
            <person name="Foster-Nyarko E."/>
            <person name="Jarju S."/>
            <person name="Secka A."/>
            <person name="Antonio M."/>
            <person name="Oren A."/>
            <person name="Chaudhuri R.R."/>
            <person name="La Ragione R."/>
            <person name="Hildebrand F."/>
            <person name="Pallen M.J."/>
        </authorList>
    </citation>
    <scope>NUCLEOTIDE SEQUENCE</scope>
    <source>
        <strain evidence="1">ChiSxjej2B14-8506</strain>
    </source>
</reference>
<proteinExistence type="predicted"/>
<evidence type="ECO:0008006" key="3">
    <source>
        <dbReference type="Google" id="ProtNLM"/>
    </source>
</evidence>